<dbReference type="Proteomes" id="UP001432322">
    <property type="component" value="Unassembled WGS sequence"/>
</dbReference>
<comment type="caution">
    <text evidence="3">The sequence shown here is derived from an EMBL/GenBank/DDBJ whole genome shotgun (WGS) entry which is preliminary data.</text>
</comment>
<feature type="non-terminal residue" evidence="3">
    <location>
        <position position="1"/>
    </location>
</feature>
<dbReference type="GO" id="GO:0005829">
    <property type="term" value="C:cytosol"/>
    <property type="evidence" value="ECO:0007669"/>
    <property type="project" value="TreeGrafter"/>
</dbReference>
<keyword evidence="4" id="KW-1185">Reference proteome</keyword>
<dbReference type="PANTHER" id="PTHR21021:SF16">
    <property type="entry name" value="TIP41-LIKE PROTEIN"/>
    <property type="match status" value="1"/>
</dbReference>
<dbReference type="Pfam" id="PF04176">
    <property type="entry name" value="TIP41"/>
    <property type="match status" value="1"/>
</dbReference>
<proteinExistence type="inferred from homology"/>
<evidence type="ECO:0000313" key="4">
    <source>
        <dbReference type="Proteomes" id="UP001432322"/>
    </source>
</evidence>
<dbReference type="InterPro" id="IPR007303">
    <property type="entry name" value="TIP41-like"/>
</dbReference>
<evidence type="ECO:0000256" key="2">
    <source>
        <dbReference type="ARBA" id="ARBA00018951"/>
    </source>
</evidence>
<reference evidence="3" key="1">
    <citation type="submission" date="2023-10" db="EMBL/GenBank/DDBJ databases">
        <title>Genome assembly of Pristionchus species.</title>
        <authorList>
            <person name="Yoshida K."/>
            <person name="Sommer R.J."/>
        </authorList>
    </citation>
    <scope>NUCLEOTIDE SEQUENCE</scope>
    <source>
        <strain evidence="3">RS5133</strain>
    </source>
</reference>
<organism evidence="3 4">
    <name type="scientific">Pristionchus fissidentatus</name>
    <dbReference type="NCBI Taxonomy" id="1538716"/>
    <lineage>
        <taxon>Eukaryota</taxon>
        <taxon>Metazoa</taxon>
        <taxon>Ecdysozoa</taxon>
        <taxon>Nematoda</taxon>
        <taxon>Chromadorea</taxon>
        <taxon>Rhabditida</taxon>
        <taxon>Rhabditina</taxon>
        <taxon>Diplogasteromorpha</taxon>
        <taxon>Diplogasteroidea</taxon>
        <taxon>Neodiplogasteridae</taxon>
        <taxon>Pristionchus</taxon>
    </lineage>
</organism>
<accession>A0AAV5UZ26</accession>
<gene>
    <name evidence="3" type="ORF">PFISCL1PPCAC_2097</name>
</gene>
<dbReference type="EMBL" id="BTSY01000001">
    <property type="protein sequence ID" value="GMT10800.1"/>
    <property type="molecule type" value="Genomic_DNA"/>
</dbReference>
<dbReference type="AlphaFoldDB" id="A0AAV5UZ26"/>
<name>A0AAV5UZ26_9BILA</name>
<protein>
    <recommendedName>
        <fullName evidence="2">TIP41-like protein</fullName>
    </recommendedName>
</protein>
<comment type="similarity">
    <text evidence="1">Belongs to the TIP41 family.</text>
</comment>
<dbReference type="PANTHER" id="PTHR21021">
    <property type="entry name" value="GAF/PUTATIVE CYTOSKELETAL PROTEIN"/>
    <property type="match status" value="1"/>
</dbReference>
<evidence type="ECO:0000313" key="3">
    <source>
        <dbReference type="EMBL" id="GMT10800.1"/>
    </source>
</evidence>
<sequence length="298" mass="34128">NVQISMATSPLTSHPHLSEAAEEVMDHARKVAHKVDLYSDGETLHFRAEWDHILSSQCRHSESTTKDEDGSECVVCLYEKELTIPHLPEMIFPRNRLEIRWLSHPDSILSFDALEALKMVDTKNLPGVQVAPSAVWQESRGASFPEFKQFAHPFDWTYTTEYAGTAKGLKAEETTDTVDLERLKKQEPILFYAQVPLYEDELADHGCASLQVRIRVMPSCSFALQRFYLRVDNVLMRICDTRVFASRGDSSVLVEWTMREAPVSSLTHLPMEVQLDQNQIWQHLPVLKTRSVRYSPIQ</sequence>
<dbReference type="GO" id="GO:0031929">
    <property type="term" value="P:TOR signaling"/>
    <property type="evidence" value="ECO:0007669"/>
    <property type="project" value="TreeGrafter"/>
</dbReference>
<evidence type="ECO:0000256" key="1">
    <source>
        <dbReference type="ARBA" id="ARBA00006658"/>
    </source>
</evidence>
<dbReference type="InterPro" id="IPR051330">
    <property type="entry name" value="Phosphatase_reg/MetRdx"/>
</dbReference>